<dbReference type="InterPro" id="IPR019734">
    <property type="entry name" value="TPR_rpt"/>
</dbReference>
<name>A0A6J5SIZ7_9CAUD</name>
<organism evidence="3">
    <name type="scientific">uncultured Caudovirales phage</name>
    <dbReference type="NCBI Taxonomy" id="2100421"/>
    <lineage>
        <taxon>Viruses</taxon>
        <taxon>Duplodnaviria</taxon>
        <taxon>Heunggongvirae</taxon>
        <taxon>Uroviricota</taxon>
        <taxon>Caudoviricetes</taxon>
        <taxon>Peduoviridae</taxon>
        <taxon>Maltschvirus</taxon>
        <taxon>Maltschvirus maltsch</taxon>
    </lineage>
</organism>
<evidence type="ECO:0000256" key="1">
    <source>
        <dbReference type="PROSITE-ProRule" id="PRU00339"/>
    </source>
</evidence>
<evidence type="ECO:0000313" key="3">
    <source>
        <dbReference type="EMBL" id="CAB4214379.1"/>
    </source>
</evidence>
<dbReference type="PROSITE" id="PS50005">
    <property type="entry name" value="TPR"/>
    <property type="match status" value="1"/>
</dbReference>
<protein>
    <submittedName>
        <fullName evidence="3">Uncharacterized protein</fullName>
    </submittedName>
</protein>
<gene>
    <name evidence="3" type="ORF">UFOVP1459_33</name>
    <name evidence="4" type="ORF">UFOVP1609_7</name>
</gene>
<dbReference type="EMBL" id="LR797412">
    <property type="protein sequence ID" value="CAB4214379.1"/>
    <property type="molecule type" value="Genomic_DNA"/>
</dbReference>
<sequence>MGILDFFTGGGEYADPNAIDERYGVSKGDVRQAALNTLGNVSGLLLAAGQPMSGSQRAQLLGQLGPAFGGAQTDIYNAAQRRLLGAENEQKMAEMQRMRAFAERVQRDPEGVAAELGTTADVIKNLTPAQLQTISAQKASNEITMSPFARAENEQKMGEMQQLKSLADEMKDPAAFTAKYGFNPSGLPPQTVRDILTKQLTTKALETNVDRKVSEMLSGGGNGTATASVGDGTAPTVQSPGVDSFLRFQEQQNGSGTPPTDAAGNTYEKYMKIGQYYMSNGRPEDAKKFFDAAKEFKPEAAKPPQTQIVNGTLYEYDDKTRKYVPVIEAAAETLKPEQILSATSTIRKEFTSQKVVQDFIGSQSTLVNMTDSANRANAAAPGTKQGVLDVALIKNFFLTMEPGLAVNQGEFGTIALAKSLDDRFTTALKAVDTGESLTPEIRNELVNVARQKVMSTYGSVKTLEDWYASIAEDAGIKPENVKLDLRNPLVKKIMEDEAAAIAAQAAAVANPPTPEELAKGGVNLVGQIKATTNAKDLLALGRNFESWDDATKAAYAVRLDQVRAGVQ</sequence>
<evidence type="ECO:0000313" key="4">
    <source>
        <dbReference type="EMBL" id="CAB4218217.1"/>
    </source>
</evidence>
<feature type="region of interest" description="Disordered" evidence="2">
    <location>
        <begin position="214"/>
        <end position="235"/>
    </location>
</feature>
<dbReference type="EMBL" id="LR797459">
    <property type="protein sequence ID" value="CAB4218217.1"/>
    <property type="molecule type" value="Genomic_DNA"/>
</dbReference>
<feature type="repeat" description="TPR" evidence="1">
    <location>
        <begin position="267"/>
        <end position="300"/>
    </location>
</feature>
<proteinExistence type="predicted"/>
<reference evidence="3" key="1">
    <citation type="submission" date="2020-05" db="EMBL/GenBank/DDBJ databases">
        <authorList>
            <person name="Chiriac C."/>
            <person name="Salcher M."/>
            <person name="Ghai R."/>
            <person name="Kavagutti S V."/>
        </authorList>
    </citation>
    <scope>NUCLEOTIDE SEQUENCE</scope>
</reference>
<keyword evidence="1" id="KW-0802">TPR repeat</keyword>
<evidence type="ECO:0000256" key="2">
    <source>
        <dbReference type="SAM" id="MobiDB-lite"/>
    </source>
</evidence>
<accession>A0A6J5SIZ7</accession>